<evidence type="ECO:0000256" key="4">
    <source>
        <dbReference type="ARBA" id="ARBA00022553"/>
    </source>
</evidence>
<name>A0A2W5MYQ1_SPHMC</name>
<evidence type="ECO:0000256" key="2">
    <source>
        <dbReference type="ARBA" id="ARBA00012438"/>
    </source>
</evidence>
<feature type="domain" description="HPt" evidence="12">
    <location>
        <begin position="1"/>
        <end position="101"/>
    </location>
</feature>
<dbReference type="PROSITE" id="PS50894">
    <property type="entry name" value="HPT"/>
    <property type="match status" value="1"/>
</dbReference>
<keyword evidence="5" id="KW-0808">Transferase</keyword>
<feature type="modified residue" description="Phosphohistidine" evidence="9">
    <location>
        <position position="44"/>
    </location>
</feature>
<dbReference type="SUPFAM" id="SSF50341">
    <property type="entry name" value="CheW-like"/>
    <property type="match status" value="1"/>
</dbReference>
<dbReference type="InterPro" id="IPR036061">
    <property type="entry name" value="CheW-like_dom_sf"/>
</dbReference>
<dbReference type="Gene3D" id="2.30.30.40">
    <property type="entry name" value="SH3 Domains"/>
    <property type="match status" value="1"/>
</dbReference>
<accession>A0A2W5MYQ1</accession>
<evidence type="ECO:0000259" key="12">
    <source>
        <dbReference type="PROSITE" id="PS50894"/>
    </source>
</evidence>
<dbReference type="PANTHER" id="PTHR43395:SF1">
    <property type="entry name" value="CHEMOTAXIS PROTEIN CHEA"/>
    <property type="match status" value="1"/>
</dbReference>
<keyword evidence="4 9" id="KW-0597">Phosphoprotein</keyword>
<evidence type="ECO:0000256" key="7">
    <source>
        <dbReference type="ARBA" id="ARBA00023012"/>
    </source>
</evidence>
<dbReference type="SMART" id="SM00073">
    <property type="entry name" value="HPT"/>
    <property type="match status" value="1"/>
</dbReference>
<dbReference type="SMART" id="SM00260">
    <property type="entry name" value="CheW"/>
    <property type="match status" value="1"/>
</dbReference>
<dbReference type="InterPro" id="IPR004358">
    <property type="entry name" value="Sig_transdc_His_kin-like_C"/>
</dbReference>
<dbReference type="Pfam" id="PF02895">
    <property type="entry name" value="H-kinase_dim"/>
    <property type="match status" value="1"/>
</dbReference>
<evidence type="ECO:0000256" key="9">
    <source>
        <dbReference type="PROSITE-ProRule" id="PRU00110"/>
    </source>
</evidence>
<evidence type="ECO:0000256" key="8">
    <source>
        <dbReference type="ARBA" id="ARBA00035100"/>
    </source>
</evidence>
<dbReference type="SMART" id="SM01231">
    <property type="entry name" value="H-kinase_dim"/>
    <property type="match status" value="1"/>
</dbReference>
<sequence>MDDLLNDFLTETAEMLSDAGSALVAWEADPSDRAQLDAIFRHVHTIKGSSGFLALPRVTALAHAAEDALDQVRRGTRDADAALVTAVLGIIDRLSHLCDRLAGEGAEPAGDDGDVIAALRSAPEPAPASPPTAEIPLRREDDLSVDSQGWRSIRVPLPLLDSVMTGVTDIVLARNEFSRMLRDSGASASLVASFDRLSDSIAGMRQSVSQMRMQRIDKLFAPLPRIVRDLARDFDKKVRFVTSGGEVELDREMMENIRDPLIHIVRNAVDHGIEPLADRVAAGKDITATLSVSARQSGNQIEIEVRDDGRGLSPDALVAKAVTARVIGAAEARTLSAADKLDLIFRPGFSTAARITEISGRGVGMDIVRANVEKIGGVVELRNDEGRGLTILMRVPMTLTIISGLMVRAAGQYFAIPRGSVREILLESGDSVRIDRVGGGELATVRGEQFPLLRLEEVLGRARDDQDDADDRALVIVRPGQGLSYALSVAAIHDHEELVIKPAAPMIMATGLYAGTTLPDNGRPVLLLDVQGLLAVAAVDASEAGRGREDQAEADADARISRNAAQLLLFRDVDGRRRGVRLSVIERVEEIPARALFESAGAVQVQIGDDIFPVHAARPPEGDGTVKLLRLHDGRSVLCYPIADVVDIVRMPDAVQPSAAPGLVAGVALVGGEPVELIDPYWLMEQYGAGRIADAPVRQPLCHLTDDHDGWGDNFLAPLLRSAGYRVASAGTADDEAPDVLLSLADEAAARSSIAIDVPVIRLRASVAAAGPDDDTVYRYDRQALLDALRRRVGQGGRA</sequence>
<organism evidence="13 14">
    <name type="scientific">Sphingopyxis macrogoltabida</name>
    <name type="common">Sphingomonas macrogoltabidus</name>
    <dbReference type="NCBI Taxonomy" id="33050"/>
    <lineage>
        <taxon>Bacteria</taxon>
        <taxon>Pseudomonadati</taxon>
        <taxon>Pseudomonadota</taxon>
        <taxon>Alphaproteobacteria</taxon>
        <taxon>Sphingomonadales</taxon>
        <taxon>Sphingomonadaceae</taxon>
        <taxon>Sphingopyxis</taxon>
    </lineage>
</organism>
<evidence type="ECO:0000313" key="13">
    <source>
        <dbReference type="EMBL" id="PZQ22883.1"/>
    </source>
</evidence>
<protein>
    <recommendedName>
        <fullName evidence="3">Chemotaxis protein CheA</fullName>
        <ecNumber evidence="2">2.7.13.3</ecNumber>
    </recommendedName>
</protein>
<dbReference type="PANTHER" id="PTHR43395">
    <property type="entry name" value="SENSOR HISTIDINE KINASE CHEA"/>
    <property type="match status" value="1"/>
</dbReference>
<evidence type="ECO:0000256" key="6">
    <source>
        <dbReference type="ARBA" id="ARBA00022777"/>
    </source>
</evidence>
<comment type="catalytic activity">
    <reaction evidence="1">
        <text>ATP + protein L-histidine = ADP + protein N-phospho-L-histidine.</text>
        <dbReference type="EC" id="2.7.13.3"/>
    </reaction>
</comment>
<dbReference type="PRINTS" id="PR00344">
    <property type="entry name" value="BCTRLSENSOR"/>
</dbReference>
<evidence type="ECO:0000256" key="3">
    <source>
        <dbReference type="ARBA" id="ARBA00021495"/>
    </source>
</evidence>
<feature type="domain" description="CheW-like" evidence="11">
    <location>
        <begin position="401"/>
        <end position="539"/>
    </location>
</feature>
<dbReference type="EMBL" id="QFPJ01000011">
    <property type="protein sequence ID" value="PZQ22883.1"/>
    <property type="molecule type" value="Genomic_DNA"/>
</dbReference>
<dbReference type="SUPFAM" id="SSF55874">
    <property type="entry name" value="ATPase domain of HSP90 chaperone/DNA topoisomerase II/histidine kinase"/>
    <property type="match status" value="1"/>
</dbReference>
<dbReference type="SMART" id="SM00387">
    <property type="entry name" value="HATPase_c"/>
    <property type="match status" value="1"/>
</dbReference>
<dbReference type="SUPFAM" id="SSF47226">
    <property type="entry name" value="Histidine-containing phosphotransfer domain, HPT domain"/>
    <property type="match status" value="1"/>
</dbReference>
<dbReference type="InterPro" id="IPR003594">
    <property type="entry name" value="HATPase_dom"/>
</dbReference>
<dbReference type="Pfam" id="PF01627">
    <property type="entry name" value="Hpt"/>
    <property type="match status" value="1"/>
</dbReference>
<dbReference type="CDD" id="cd00088">
    <property type="entry name" value="HPT"/>
    <property type="match status" value="1"/>
</dbReference>
<keyword evidence="6" id="KW-0418">Kinase</keyword>
<dbReference type="Proteomes" id="UP000248597">
    <property type="component" value="Unassembled WGS sequence"/>
</dbReference>
<dbReference type="Gene3D" id="1.20.120.160">
    <property type="entry name" value="HPT domain"/>
    <property type="match status" value="1"/>
</dbReference>
<gene>
    <name evidence="13" type="ORF">DI569_06465</name>
</gene>
<dbReference type="Gene3D" id="3.30.565.10">
    <property type="entry name" value="Histidine kinase-like ATPase, C-terminal domain"/>
    <property type="match status" value="1"/>
</dbReference>
<keyword evidence="7" id="KW-0902">Two-component regulatory system</keyword>
<dbReference type="Pfam" id="PF02518">
    <property type="entry name" value="HATPase_c"/>
    <property type="match status" value="1"/>
</dbReference>
<reference evidence="13 14" key="1">
    <citation type="submission" date="2017-08" db="EMBL/GenBank/DDBJ databases">
        <title>Infants hospitalized years apart are colonized by the same room-sourced microbial strains.</title>
        <authorList>
            <person name="Brooks B."/>
            <person name="Olm M.R."/>
            <person name="Firek B.A."/>
            <person name="Baker R."/>
            <person name="Thomas B.C."/>
            <person name="Morowitz M.J."/>
            <person name="Banfield J.F."/>
        </authorList>
    </citation>
    <scope>NUCLEOTIDE SEQUENCE [LARGE SCALE GENOMIC DNA]</scope>
    <source>
        <strain evidence="13">S2_005_003_R2_47</strain>
    </source>
</reference>
<evidence type="ECO:0000259" key="10">
    <source>
        <dbReference type="PROSITE" id="PS50109"/>
    </source>
</evidence>
<evidence type="ECO:0000259" key="11">
    <source>
        <dbReference type="PROSITE" id="PS50851"/>
    </source>
</evidence>
<dbReference type="InterPro" id="IPR051315">
    <property type="entry name" value="Bact_Chemotaxis_CheA"/>
</dbReference>
<dbReference type="GO" id="GO:0006935">
    <property type="term" value="P:chemotaxis"/>
    <property type="evidence" value="ECO:0007669"/>
    <property type="project" value="InterPro"/>
</dbReference>
<evidence type="ECO:0000313" key="14">
    <source>
        <dbReference type="Proteomes" id="UP000248597"/>
    </source>
</evidence>
<feature type="domain" description="Histidine kinase" evidence="10">
    <location>
        <begin position="195"/>
        <end position="399"/>
    </location>
</feature>
<dbReference type="GO" id="GO:0005737">
    <property type="term" value="C:cytoplasm"/>
    <property type="evidence" value="ECO:0007669"/>
    <property type="project" value="InterPro"/>
</dbReference>
<dbReference type="Pfam" id="PF01584">
    <property type="entry name" value="CheW"/>
    <property type="match status" value="1"/>
</dbReference>
<dbReference type="PROSITE" id="PS50851">
    <property type="entry name" value="CHEW"/>
    <property type="match status" value="1"/>
</dbReference>
<dbReference type="InterPro" id="IPR036890">
    <property type="entry name" value="HATPase_C_sf"/>
</dbReference>
<dbReference type="PROSITE" id="PS50109">
    <property type="entry name" value="HIS_KIN"/>
    <property type="match status" value="1"/>
</dbReference>
<dbReference type="EC" id="2.7.13.3" evidence="2"/>
<dbReference type="InterPro" id="IPR002545">
    <property type="entry name" value="CheW-lke_dom"/>
</dbReference>
<dbReference type="InterPro" id="IPR004105">
    <property type="entry name" value="CheA-like_dim"/>
</dbReference>
<comment type="function">
    <text evidence="8">Involved in the transmission of sensory signals from the chemoreceptors to the flagellar motors. CheA is autophosphorylated; it can transfer its phosphate group to either CheB or CheY.</text>
</comment>
<dbReference type="InterPro" id="IPR036641">
    <property type="entry name" value="HPT_dom_sf"/>
</dbReference>
<dbReference type="FunFam" id="3.30.565.10:FF:000016">
    <property type="entry name" value="Chemotaxis protein CheA, putative"/>
    <property type="match status" value="1"/>
</dbReference>
<dbReference type="InterPro" id="IPR005467">
    <property type="entry name" value="His_kinase_dom"/>
</dbReference>
<dbReference type="AlphaFoldDB" id="A0A2W5MYQ1"/>
<dbReference type="GO" id="GO:0000155">
    <property type="term" value="F:phosphorelay sensor kinase activity"/>
    <property type="evidence" value="ECO:0007669"/>
    <property type="project" value="InterPro"/>
</dbReference>
<dbReference type="InterPro" id="IPR008207">
    <property type="entry name" value="Sig_transdc_His_kin_Hpt_dom"/>
</dbReference>
<evidence type="ECO:0000256" key="1">
    <source>
        <dbReference type="ARBA" id="ARBA00000085"/>
    </source>
</evidence>
<evidence type="ECO:0000256" key="5">
    <source>
        <dbReference type="ARBA" id="ARBA00022679"/>
    </source>
</evidence>
<proteinExistence type="predicted"/>
<comment type="caution">
    <text evidence="13">The sequence shown here is derived from an EMBL/GenBank/DDBJ whole genome shotgun (WGS) entry which is preliminary data.</text>
</comment>